<dbReference type="EMBL" id="VSRR010057089">
    <property type="protein sequence ID" value="MPC81482.1"/>
    <property type="molecule type" value="Genomic_DNA"/>
</dbReference>
<evidence type="ECO:0000313" key="2">
    <source>
        <dbReference type="Proteomes" id="UP000324222"/>
    </source>
</evidence>
<sequence length="98" mass="10658">MLGETLAAADAEDQPASGTETVWHAYAVLSRIQSKYSVTRVYTPGYCASAQRRPAQLPLRDVPVRVAGSAFLVGPHRHCHLQQYRGDRATEVNGAPPL</sequence>
<reference evidence="1 2" key="1">
    <citation type="submission" date="2019-05" db="EMBL/GenBank/DDBJ databases">
        <title>Another draft genome of Portunus trituberculatus and its Hox gene families provides insights of decapod evolution.</title>
        <authorList>
            <person name="Jeong J.-H."/>
            <person name="Song I."/>
            <person name="Kim S."/>
            <person name="Choi T."/>
            <person name="Kim D."/>
            <person name="Ryu S."/>
            <person name="Kim W."/>
        </authorList>
    </citation>
    <scope>NUCLEOTIDE SEQUENCE [LARGE SCALE GENOMIC DNA]</scope>
    <source>
        <tissue evidence="1">Muscle</tissue>
    </source>
</reference>
<keyword evidence="2" id="KW-1185">Reference proteome</keyword>
<organism evidence="1 2">
    <name type="scientific">Portunus trituberculatus</name>
    <name type="common">Swimming crab</name>
    <name type="synonym">Neptunus trituberculatus</name>
    <dbReference type="NCBI Taxonomy" id="210409"/>
    <lineage>
        <taxon>Eukaryota</taxon>
        <taxon>Metazoa</taxon>
        <taxon>Ecdysozoa</taxon>
        <taxon>Arthropoda</taxon>
        <taxon>Crustacea</taxon>
        <taxon>Multicrustacea</taxon>
        <taxon>Malacostraca</taxon>
        <taxon>Eumalacostraca</taxon>
        <taxon>Eucarida</taxon>
        <taxon>Decapoda</taxon>
        <taxon>Pleocyemata</taxon>
        <taxon>Brachyura</taxon>
        <taxon>Eubrachyura</taxon>
        <taxon>Portunoidea</taxon>
        <taxon>Portunidae</taxon>
        <taxon>Portuninae</taxon>
        <taxon>Portunus</taxon>
    </lineage>
</organism>
<protein>
    <submittedName>
        <fullName evidence="1">Uncharacterized protein</fullName>
    </submittedName>
</protein>
<comment type="caution">
    <text evidence="1">The sequence shown here is derived from an EMBL/GenBank/DDBJ whole genome shotgun (WGS) entry which is preliminary data.</text>
</comment>
<gene>
    <name evidence="1" type="ORF">E2C01_076099</name>
</gene>
<accession>A0A5B7ICC6</accession>
<dbReference type="AlphaFoldDB" id="A0A5B7ICC6"/>
<proteinExistence type="predicted"/>
<dbReference type="Proteomes" id="UP000324222">
    <property type="component" value="Unassembled WGS sequence"/>
</dbReference>
<evidence type="ECO:0000313" key="1">
    <source>
        <dbReference type="EMBL" id="MPC81482.1"/>
    </source>
</evidence>
<name>A0A5B7ICC6_PORTR</name>